<protein>
    <recommendedName>
        <fullName evidence="12">Phosphomannomutase</fullName>
    </recommendedName>
</protein>
<comment type="similarity">
    <text evidence="2">Belongs to the phosphohexose mutase family.</text>
</comment>
<dbReference type="Gene3D" id="3.30.310.50">
    <property type="entry name" value="Alpha-D-phosphohexomutase, C-terminal domain"/>
    <property type="match status" value="1"/>
</dbReference>
<evidence type="ECO:0000259" key="9">
    <source>
        <dbReference type="Pfam" id="PF02880"/>
    </source>
</evidence>
<feature type="domain" description="Alpha-D-phosphohexomutase alpha/beta/alpha" evidence="8">
    <location>
        <begin position="175"/>
        <end position="269"/>
    </location>
</feature>
<dbReference type="SUPFAM" id="SSF53738">
    <property type="entry name" value="Phosphoglucomutase, first 3 domains"/>
    <property type="match status" value="3"/>
</dbReference>
<proteinExistence type="inferred from homology"/>
<keyword evidence="3" id="KW-0597">Phosphoprotein</keyword>
<evidence type="ECO:0000313" key="10">
    <source>
        <dbReference type="EMBL" id="OGC56131.1"/>
    </source>
</evidence>
<keyword evidence="5" id="KW-0460">Magnesium</keyword>
<feature type="domain" description="Alpha-D-phosphohexomutase alpha/beta/alpha" evidence="7">
    <location>
        <begin position="18"/>
        <end position="148"/>
    </location>
</feature>
<dbReference type="AlphaFoldDB" id="A0A1F4VFS2"/>
<keyword evidence="4" id="KW-0479">Metal-binding</keyword>
<dbReference type="GO" id="GO:0016868">
    <property type="term" value="F:intramolecular phosphotransferase activity"/>
    <property type="evidence" value="ECO:0007669"/>
    <property type="project" value="InterPro"/>
</dbReference>
<comment type="cofactor">
    <cofactor evidence="1">
        <name>Mg(2+)</name>
        <dbReference type="ChEBI" id="CHEBI:18420"/>
    </cofactor>
</comment>
<dbReference type="PANTHER" id="PTHR43771">
    <property type="entry name" value="PHOSPHOMANNOMUTASE"/>
    <property type="match status" value="1"/>
</dbReference>
<reference evidence="10 11" key="1">
    <citation type="journal article" date="2016" name="Nat. Commun.">
        <title>Thousands of microbial genomes shed light on interconnected biogeochemical processes in an aquifer system.</title>
        <authorList>
            <person name="Anantharaman K."/>
            <person name="Brown C.T."/>
            <person name="Hug L.A."/>
            <person name="Sharon I."/>
            <person name="Castelle C.J."/>
            <person name="Probst A.J."/>
            <person name="Thomas B.C."/>
            <person name="Singh A."/>
            <person name="Wilkins M.J."/>
            <person name="Karaoz U."/>
            <person name="Brodie E.L."/>
            <person name="Williams K.H."/>
            <person name="Hubbard S.S."/>
            <person name="Banfield J.F."/>
        </authorList>
    </citation>
    <scope>NUCLEOTIDE SEQUENCE [LARGE SCALE GENOMIC DNA]</scope>
</reference>
<accession>A0A1F4VFS2</accession>
<evidence type="ECO:0000313" key="11">
    <source>
        <dbReference type="Proteomes" id="UP000179005"/>
    </source>
</evidence>
<dbReference type="PRINTS" id="PR00509">
    <property type="entry name" value="PGMPMM"/>
</dbReference>
<gene>
    <name evidence="10" type="ORF">A2797_02120</name>
</gene>
<evidence type="ECO:0000256" key="4">
    <source>
        <dbReference type="ARBA" id="ARBA00022723"/>
    </source>
</evidence>
<sequence>MPNQYIFRKEELKLNPYIFRANDIRGIFEKDFDADDCVNIGKAYGTWLLEKGKDSTALGRDNRITSPKIHDAVLEGLLSTGVKVFDLGMVMTPMTYLAPVLLKCGGAVMVTASHLSLEWNGFKLSFEDRTIFGDEIQEVRGIAQKKNFKKGKGSVESVDLSKLYQDTLWKSVEELSKVSIMEKKRTLKVVVDSGNGMAGLFAPSFLRNIGCEVIELHSRLDGTFPNHGPDPTIGPNMLEAIAKVKKEKADLGIVFDGDGDRVNVCDEKGFVLWGDGLLLLFARDILSRHPRTEILYNTQCSPASEEDIVAHQGIPVMVPTGHSLVLNELRFYGGVFAGEYKCHFYFYDHYYGFDDALYAALRLIKILERTTRPLSDIMSDVPFYHASGEIEIPFPDERKYEVVDKIKNNLRRLYFVNEMDGARIKFRDLTDTWGLIRASGTFPKLEVFSWAKEQKDMINAKEVLLAEVQKYMK</sequence>
<dbReference type="InterPro" id="IPR016055">
    <property type="entry name" value="A-D-PHexomutase_a/b/a-I/II/III"/>
</dbReference>
<dbReference type="EMBL" id="MEVC01000003">
    <property type="protein sequence ID" value="OGC56131.1"/>
    <property type="molecule type" value="Genomic_DNA"/>
</dbReference>
<dbReference type="STRING" id="1802619.A2797_02120"/>
<evidence type="ECO:0000256" key="3">
    <source>
        <dbReference type="ARBA" id="ARBA00022553"/>
    </source>
</evidence>
<evidence type="ECO:0000256" key="1">
    <source>
        <dbReference type="ARBA" id="ARBA00001946"/>
    </source>
</evidence>
<keyword evidence="6" id="KW-0413">Isomerase</keyword>
<evidence type="ECO:0000256" key="5">
    <source>
        <dbReference type="ARBA" id="ARBA00022842"/>
    </source>
</evidence>
<dbReference type="InterPro" id="IPR036900">
    <property type="entry name" value="A-D-PHexomutase_C_sf"/>
</dbReference>
<feature type="domain" description="Alpha-D-phosphohexomutase alpha/beta/alpha" evidence="9">
    <location>
        <begin position="273"/>
        <end position="380"/>
    </location>
</feature>
<dbReference type="Proteomes" id="UP000179005">
    <property type="component" value="Unassembled WGS sequence"/>
</dbReference>
<comment type="caution">
    <text evidence="10">The sequence shown here is derived from an EMBL/GenBank/DDBJ whole genome shotgun (WGS) entry which is preliminary data.</text>
</comment>
<dbReference type="CDD" id="cd03089">
    <property type="entry name" value="PMM_PGM"/>
    <property type="match status" value="1"/>
</dbReference>
<organism evidence="10 11">
    <name type="scientific">candidate division WWE3 bacterium RIFCSPHIGHO2_01_FULL_48_15</name>
    <dbReference type="NCBI Taxonomy" id="1802619"/>
    <lineage>
        <taxon>Bacteria</taxon>
        <taxon>Katanobacteria</taxon>
    </lineage>
</organism>
<evidence type="ECO:0008006" key="12">
    <source>
        <dbReference type="Google" id="ProtNLM"/>
    </source>
</evidence>
<evidence type="ECO:0000256" key="2">
    <source>
        <dbReference type="ARBA" id="ARBA00010231"/>
    </source>
</evidence>
<dbReference type="Pfam" id="PF02880">
    <property type="entry name" value="PGM_PMM_III"/>
    <property type="match status" value="1"/>
</dbReference>
<dbReference type="PANTHER" id="PTHR43771:SF2">
    <property type="entry name" value="PHOSPHOMANNOMUTASE_PHOSPHOGLUCOMUTASE"/>
    <property type="match status" value="1"/>
</dbReference>
<dbReference type="InterPro" id="IPR005846">
    <property type="entry name" value="A-D-PHexomutase_a/b/a-III"/>
</dbReference>
<dbReference type="GO" id="GO:0046872">
    <property type="term" value="F:metal ion binding"/>
    <property type="evidence" value="ECO:0007669"/>
    <property type="project" value="UniProtKB-KW"/>
</dbReference>
<dbReference type="Pfam" id="PF02879">
    <property type="entry name" value="PGM_PMM_II"/>
    <property type="match status" value="1"/>
</dbReference>
<name>A0A1F4VFS2_UNCKA</name>
<dbReference type="InterPro" id="IPR005844">
    <property type="entry name" value="A-D-PHexomutase_a/b/a-I"/>
</dbReference>
<dbReference type="SUPFAM" id="SSF55957">
    <property type="entry name" value="Phosphoglucomutase, C-terminal domain"/>
    <property type="match status" value="1"/>
</dbReference>
<dbReference type="Gene3D" id="3.40.120.10">
    <property type="entry name" value="Alpha-D-Glucose-1,6-Bisphosphate, subunit A, domain 3"/>
    <property type="match status" value="3"/>
</dbReference>
<evidence type="ECO:0000256" key="6">
    <source>
        <dbReference type="ARBA" id="ARBA00023235"/>
    </source>
</evidence>
<dbReference type="GO" id="GO:0005975">
    <property type="term" value="P:carbohydrate metabolic process"/>
    <property type="evidence" value="ECO:0007669"/>
    <property type="project" value="InterPro"/>
</dbReference>
<dbReference type="Pfam" id="PF02878">
    <property type="entry name" value="PGM_PMM_I"/>
    <property type="match status" value="1"/>
</dbReference>
<dbReference type="InterPro" id="IPR005845">
    <property type="entry name" value="A-D-PHexomutase_a/b/a-II"/>
</dbReference>
<evidence type="ECO:0000259" key="7">
    <source>
        <dbReference type="Pfam" id="PF02878"/>
    </source>
</evidence>
<evidence type="ECO:0000259" key="8">
    <source>
        <dbReference type="Pfam" id="PF02879"/>
    </source>
</evidence>
<dbReference type="InterPro" id="IPR005841">
    <property type="entry name" value="Alpha-D-phosphohexomutase_SF"/>
</dbReference>